<protein>
    <submittedName>
        <fullName evidence="2">Uncharacterized protein</fullName>
    </submittedName>
</protein>
<dbReference type="Gene3D" id="1.25.40.20">
    <property type="entry name" value="Ankyrin repeat-containing domain"/>
    <property type="match status" value="1"/>
</dbReference>
<organism evidence="2">
    <name type="scientific">Aphanomyces invadans</name>
    <dbReference type="NCBI Taxonomy" id="157072"/>
    <lineage>
        <taxon>Eukaryota</taxon>
        <taxon>Sar</taxon>
        <taxon>Stramenopiles</taxon>
        <taxon>Oomycota</taxon>
        <taxon>Saprolegniomycetes</taxon>
        <taxon>Saprolegniales</taxon>
        <taxon>Verrucalvaceae</taxon>
        <taxon>Aphanomyces</taxon>
    </lineage>
</organism>
<accession>A0A024UVR6</accession>
<dbReference type="SUPFAM" id="SSF48403">
    <property type="entry name" value="Ankyrin repeat"/>
    <property type="match status" value="1"/>
</dbReference>
<dbReference type="InterPro" id="IPR002110">
    <property type="entry name" value="Ankyrin_rpt"/>
</dbReference>
<dbReference type="PROSITE" id="PS50088">
    <property type="entry name" value="ANK_REPEAT"/>
    <property type="match status" value="1"/>
</dbReference>
<dbReference type="RefSeq" id="XP_008861820.1">
    <property type="nucleotide sequence ID" value="XM_008863598.1"/>
</dbReference>
<reference evidence="2" key="1">
    <citation type="submission" date="2013-12" db="EMBL/GenBank/DDBJ databases">
        <title>The Genome Sequence of Aphanomyces invadans NJM9701.</title>
        <authorList>
            <consortium name="The Broad Institute Genomics Platform"/>
            <person name="Russ C."/>
            <person name="Tyler B."/>
            <person name="van West P."/>
            <person name="Dieguez-Uribeondo J."/>
            <person name="Young S.K."/>
            <person name="Zeng Q."/>
            <person name="Gargeya S."/>
            <person name="Fitzgerald M."/>
            <person name="Abouelleil A."/>
            <person name="Alvarado L."/>
            <person name="Chapman S.B."/>
            <person name="Gainer-Dewar J."/>
            <person name="Goldberg J."/>
            <person name="Griggs A."/>
            <person name="Gujja S."/>
            <person name="Hansen M."/>
            <person name="Howarth C."/>
            <person name="Imamovic A."/>
            <person name="Ireland A."/>
            <person name="Larimer J."/>
            <person name="McCowan C."/>
            <person name="Murphy C."/>
            <person name="Pearson M."/>
            <person name="Poon T.W."/>
            <person name="Priest M."/>
            <person name="Roberts A."/>
            <person name="Saif S."/>
            <person name="Shea T."/>
            <person name="Sykes S."/>
            <person name="Wortman J."/>
            <person name="Nusbaum C."/>
            <person name="Birren B."/>
        </authorList>
    </citation>
    <scope>NUCLEOTIDE SEQUENCE [LARGE SCALE GENOMIC DNA]</scope>
    <source>
        <strain evidence="2">NJM9701</strain>
    </source>
</reference>
<dbReference type="VEuPathDB" id="FungiDB:H310_00721"/>
<feature type="repeat" description="ANK" evidence="1">
    <location>
        <begin position="165"/>
        <end position="197"/>
    </location>
</feature>
<dbReference type="GeneID" id="20077771"/>
<dbReference type="AlphaFoldDB" id="A0A024UVR6"/>
<dbReference type="OrthoDB" id="194358at2759"/>
<sequence>MSTLENALAEGHDALIKLQHLTLRDGPAKPTSTNDPTMLREYTESLERKLAELLLEKERNIEVCKASAECTFAKNYAGRVLVAIFDHAMGAKVDGLKTWWETGNIQTRSGPGHWRLDPRALRDKRGFNLLHVTMERNLAKESAKVAQIDLLVDTMRFDVNSTDLVGRTSLHHAAMNGYEELVIRLLAKNSNPLVQDHAGMTALGIVQQIAGASERIIQALLEAEKTHKQDSVVPSASLKKSDALVSVYFILRLEPYISSSEFRRYVDCATQLRDTIQACTCCVDAFHDHVVPVNADPSTSNVPFDAILRKNRMMEILENDLDTSAMTTEDFEQHIAIEASRFSIYSPVDQVTYAKGSWVNFLQRILLTRQKRSYGNSPDRHTWYYAALFQAQVQPLPGHVDVQKGHPTITSSSSFAACLPLESPVLIQGRHYWITAHMDSTATLDRPFEGATGLSVQVYSTESAVFSPYVGVLELYERVPGNKYDKADPKDEMVQQYQRIAPDHVYEVGVQIGPTATRKSASDFVKAWRDECKQLFQQRQCISGAAVCAHSCPQKLGAYMCRDSMEKIGVTLAQTTFGRSTYAKTLTPRAILQGSQDMYKGTRGDKWPGCQRTLAPSH</sequence>
<dbReference type="SMART" id="SM00248">
    <property type="entry name" value="ANK"/>
    <property type="match status" value="3"/>
</dbReference>
<keyword evidence="1" id="KW-0040">ANK repeat</keyword>
<dbReference type="STRING" id="157072.A0A024UVR6"/>
<dbReference type="Pfam" id="PF12796">
    <property type="entry name" value="Ank_2"/>
    <property type="match status" value="1"/>
</dbReference>
<proteinExistence type="predicted"/>
<evidence type="ECO:0000313" key="2">
    <source>
        <dbReference type="EMBL" id="ETW10409.1"/>
    </source>
</evidence>
<evidence type="ECO:0000256" key="1">
    <source>
        <dbReference type="PROSITE-ProRule" id="PRU00023"/>
    </source>
</evidence>
<name>A0A024UVR6_9STRA</name>
<dbReference type="EMBL" id="KI913952">
    <property type="protein sequence ID" value="ETW10409.1"/>
    <property type="molecule type" value="Genomic_DNA"/>
</dbReference>
<dbReference type="InterPro" id="IPR036770">
    <property type="entry name" value="Ankyrin_rpt-contain_sf"/>
</dbReference>
<dbReference type="PROSITE" id="PS50297">
    <property type="entry name" value="ANK_REP_REGION"/>
    <property type="match status" value="1"/>
</dbReference>
<gene>
    <name evidence="2" type="ORF">H310_00721</name>
</gene>
<dbReference type="eggNOG" id="ENOG502RXBZ">
    <property type="taxonomic scope" value="Eukaryota"/>
</dbReference>